<dbReference type="EMBL" id="HACM01003978">
    <property type="protein sequence ID" value="CRZ04420.1"/>
    <property type="molecule type" value="Transcribed_RNA"/>
</dbReference>
<protein>
    <submittedName>
        <fullName evidence="1">Uncharacterized protein</fullName>
    </submittedName>
</protein>
<dbReference type="AlphaFoldDB" id="A0A0H5QQQ9"/>
<feature type="non-terminal residue" evidence="1">
    <location>
        <position position="1"/>
    </location>
</feature>
<reference evidence="1" key="1">
    <citation type="submission" date="2015-04" db="EMBL/GenBank/DDBJ databases">
        <title>The genome sequence of the plant pathogenic Rhizarian Plasmodiophora brassicae reveals insights in its biotrophic life cycle and the origin of chitin synthesis.</title>
        <authorList>
            <person name="Schwelm A."/>
            <person name="Fogelqvist J."/>
            <person name="Knaust A."/>
            <person name="Julke S."/>
            <person name="Lilja T."/>
            <person name="Dhandapani V."/>
            <person name="Bonilla-Rosso G."/>
            <person name="Karlsson M."/>
            <person name="Shevchenko A."/>
            <person name="Choi S.R."/>
            <person name="Kim H.G."/>
            <person name="Park J.Y."/>
            <person name="Lim Y.P."/>
            <person name="Ludwig-Muller J."/>
            <person name="Dixelius C."/>
        </authorList>
    </citation>
    <scope>NUCLEOTIDE SEQUENCE</scope>
    <source>
        <tissue evidence="1">Potato root galls</tissue>
    </source>
</reference>
<accession>A0A0H5QQQ9</accession>
<evidence type="ECO:0000313" key="1">
    <source>
        <dbReference type="EMBL" id="CRZ04420.1"/>
    </source>
</evidence>
<organism evidence="1">
    <name type="scientific">Spongospora subterranea</name>
    <dbReference type="NCBI Taxonomy" id="70186"/>
    <lineage>
        <taxon>Eukaryota</taxon>
        <taxon>Sar</taxon>
        <taxon>Rhizaria</taxon>
        <taxon>Endomyxa</taxon>
        <taxon>Phytomyxea</taxon>
        <taxon>Plasmodiophorida</taxon>
        <taxon>Plasmodiophoridae</taxon>
        <taxon>Spongospora</taxon>
    </lineage>
</organism>
<name>A0A0H5QQQ9_9EUKA</name>
<sequence>ALNNGLLMSVPLRDEFMDKFAHLYSTNTEIRESLLMCMLRSMVSRSNGQMNAPLESVLVDFYLMLASHGRKVFKLIATNLPGPSWRRIQRISAAAVNFCVLNTEADNIYRRITRYVEGLRSKTTSSVFHVSLSFDATVTVPALLSSPKYGSIVGRIYPNHLIPLSSTSFASIAAEGSRNRSLCNRMPPGSFNFTVSQSSATSVSARPLVSQRTALNDARRR</sequence>
<proteinExistence type="predicted"/>